<evidence type="ECO:0000313" key="1">
    <source>
        <dbReference type="EMBL" id="KAJ3547100.1"/>
    </source>
</evidence>
<name>A0ACC1SVK5_9HYPO</name>
<dbReference type="EMBL" id="JANRMS010000090">
    <property type="protein sequence ID" value="KAJ3547100.1"/>
    <property type="molecule type" value="Genomic_DNA"/>
</dbReference>
<gene>
    <name evidence="1" type="ORF">NM208_g1688</name>
</gene>
<organism evidence="1 2">
    <name type="scientific">Fusarium decemcellulare</name>
    <dbReference type="NCBI Taxonomy" id="57161"/>
    <lineage>
        <taxon>Eukaryota</taxon>
        <taxon>Fungi</taxon>
        <taxon>Dikarya</taxon>
        <taxon>Ascomycota</taxon>
        <taxon>Pezizomycotina</taxon>
        <taxon>Sordariomycetes</taxon>
        <taxon>Hypocreomycetidae</taxon>
        <taxon>Hypocreales</taxon>
        <taxon>Nectriaceae</taxon>
        <taxon>Fusarium</taxon>
        <taxon>Fusarium decemcellulare species complex</taxon>
    </lineage>
</organism>
<sequence length="391" mass="44311">MLKVGQARSSSSFEGKRCQALIVSLTTPEKQGITMSSPKSKRTSPASSPRSAGAAATSAPIVADPQYDAGRDNDDAGSDFSQEIESTASLTDSIRDFRTIHGRTYGNSKTTEYWAPNDERQNEGLDITHHYILLYFDNKLFQAPIGENPQRVLDIGTGTGIWAIDFADQYPSAQVIGTDISPIQPSWVPPNCEFFIDDAQLEWTWPADHFDYIHIRDLYGSIDDWPALYKKVYHHLKPDGWFEDLELDIRAHSDVITDPEHIFNRWNRVFQEAGEKMGKTFKIAIGSRMRDYMDEAGFVDVTERKFRLPMSAWGLDPKLKEIGQFVQMFVDGGLEGFGLFLLTQVMGWGYDECQVFIAEMRQALRNKKNNPYYEVTLVYGRKPKDQDAGDD</sequence>
<proteinExistence type="predicted"/>
<evidence type="ECO:0000313" key="2">
    <source>
        <dbReference type="Proteomes" id="UP001148629"/>
    </source>
</evidence>
<comment type="caution">
    <text evidence="1">The sequence shown here is derived from an EMBL/GenBank/DDBJ whole genome shotgun (WGS) entry which is preliminary data.</text>
</comment>
<protein>
    <submittedName>
        <fullName evidence="1">Uncharacterized protein</fullName>
    </submittedName>
</protein>
<accession>A0ACC1SVK5</accession>
<reference evidence="1" key="1">
    <citation type="submission" date="2022-08" db="EMBL/GenBank/DDBJ databases">
        <title>Genome Sequence of Fusarium decemcellulare.</title>
        <authorList>
            <person name="Buettner E."/>
        </authorList>
    </citation>
    <scope>NUCLEOTIDE SEQUENCE</scope>
    <source>
        <strain evidence="1">Babe19</strain>
    </source>
</reference>
<dbReference type="Proteomes" id="UP001148629">
    <property type="component" value="Unassembled WGS sequence"/>
</dbReference>
<keyword evidence="2" id="KW-1185">Reference proteome</keyword>